<dbReference type="PANTHER" id="PTHR10067:SF17">
    <property type="entry name" value="PHOSPHATIDYLSERINE DECARBOXYLASE PROENZYME 2"/>
    <property type="match status" value="1"/>
</dbReference>
<keyword evidence="7 11" id="KW-0594">Phospholipid biosynthesis</keyword>
<feature type="chain" id="PRO_5023552974" description="Phosphatidylserine decarboxylase beta chain" evidence="11">
    <location>
        <begin position="1"/>
        <end position="257"/>
    </location>
</feature>
<feature type="active site" description="Charge relay system; for autoendoproteolytic cleavage activity" evidence="11">
    <location>
        <position position="171"/>
    </location>
</feature>
<feature type="active site" description="Charge relay system; for autoendoproteolytic cleavage activity" evidence="11">
    <location>
        <position position="115"/>
    </location>
</feature>
<dbReference type="GO" id="GO:0005886">
    <property type="term" value="C:plasma membrane"/>
    <property type="evidence" value="ECO:0007669"/>
    <property type="project" value="UniProtKB-SubCell"/>
</dbReference>
<evidence type="ECO:0000256" key="4">
    <source>
        <dbReference type="ARBA" id="ARBA00023098"/>
    </source>
</evidence>
<reference evidence="13" key="1">
    <citation type="submission" date="2017-11" db="EMBL/GenBank/DDBJ databases">
        <authorList>
            <person name="Seth-Smith MB H."/>
        </authorList>
    </citation>
    <scope>NUCLEOTIDE SEQUENCE [LARGE SCALE GENOMIC DNA]</scope>
</reference>
<feature type="active site" description="Schiff-base intermediate with substrate; via pyruvic acid; for decarboxylase activity" evidence="11">
    <location>
        <position position="258"/>
    </location>
</feature>
<dbReference type="NCBIfam" id="NF001941">
    <property type="entry name" value="PRK00723.1"/>
    <property type="match status" value="1"/>
</dbReference>
<keyword evidence="5 11" id="KW-0472">Membrane</keyword>
<comment type="PTM">
    <text evidence="11">Is synthesized initially as an inactive proenzyme. Formation of the active enzyme involves a self-maturation process in which the active site pyruvoyl group is generated from an internal serine residue via an autocatalytic post-translational modification. Two non-identical subunits are generated from the proenzyme in this reaction, and the pyruvate is formed at the N-terminus of the alpha chain, which is derived from the carboxyl end of the proenzyme. The autoendoproteolytic cleavage occurs by a canonical serine protease mechanism, in which the side chain hydroxyl group of the serine supplies its oxygen atom to form the C-terminus of the beta chain, while the remainder of the serine residue undergoes an oxidative deamination to produce ammonia and the pyruvoyl prosthetic group on the alpha chain. During this reaction, the Ser that is part of the protease active site of the proenzyme becomes the pyruvoyl prosthetic group, which constitutes an essential element of the active site of the mature decarboxylase.</text>
</comment>
<keyword evidence="3 11" id="KW-0210">Decarboxylase</keyword>
<keyword evidence="9 11" id="KW-1208">Phospholipid metabolism</keyword>
<evidence type="ECO:0000256" key="1">
    <source>
        <dbReference type="ARBA" id="ARBA00005189"/>
    </source>
</evidence>
<dbReference type="InterPro" id="IPR033179">
    <property type="entry name" value="PSD_type2_pro"/>
</dbReference>
<evidence type="ECO:0000256" key="11">
    <source>
        <dbReference type="HAMAP-Rule" id="MF_00663"/>
    </source>
</evidence>
<name>A0A3B0PX24_9CHLA</name>
<dbReference type="Pfam" id="PF02666">
    <property type="entry name" value="PS_Dcarbxylase"/>
    <property type="match status" value="1"/>
</dbReference>
<dbReference type="EC" id="4.1.1.65" evidence="11"/>
<comment type="catalytic activity">
    <reaction evidence="11">
        <text>a 1,2-diacyl-sn-glycero-3-phospho-L-serine + H(+) = a 1,2-diacyl-sn-glycero-3-phosphoethanolamine + CO2</text>
        <dbReference type="Rhea" id="RHEA:20828"/>
        <dbReference type="ChEBI" id="CHEBI:15378"/>
        <dbReference type="ChEBI" id="CHEBI:16526"/>
        <dbReference type="ChEBI" id="CHEBI:57262"/>
        <dbReference type="ChEBI" id="CHEBI:64612"/>
        <dbReference type="EC" id="4.1.1.65"/>
    </reaction>
</comment>
<keyword evidence="8 11" id="KW-0456">Lyase</keyword>
<keyword evidence="4 11" id="KW-0443">Lipid metabolism</keyword>
<evidence type="ECO:0000313" key="13">
    <source>
        <dbReference type="Proteomes" id="UP000258476"/>
    </source>
</evidence>
<comment type="pathway">
    <text evidence="11">Phospholipid metabolism; phosphatidylethanolamine biosynthesis; phosphatidylethanolamine from CDP-diacylglycerol: step 2/2.</text>
</comment>
<dbReference type="UniPathway" id="UPA00558">
    <property type="reaction ID" value="UER00616"/>
</dbReference>
<comment type="subunit">
    <text evidence="11">Heterodimer of a large membrane-associated beta subunit and a small pyruvoyl-containing alpha subunit.</text>
</comment>
<comment type="subcellular location">
    <subcellularLocation>
        <location evidence="11">Cell membrane</location>
        <topology evidence="11">Peripheral membrane protein</topology>
    </subcellularLocation>
</comment>
<sequence length="299" mass="34108">MKKLQYIDRLTNQRVAESVCYEKTMTFLYTSRLGKWVPTLLSRSPFLSRLYGWIQKRSWTRKKIPGFIKRNHICAKEFKKSIAEFSSFNDFFTRELRPEARPVAQGNNICVTPVDGAYLIYPNVSEFGEFVVKSKRFSLSKLLGDPKLVEKYASGSVVFARLALFDYHRFHFPVDCLAGPTHNINGYLFSVHPMALKDNFNVFCENKRTLTELKTEAFGDVLYLEVGALNVGSIIQTYIPGEKYSKGDEKGFFEIGGSTVIVLFEPGFVQFDADLLKNSRMGLETRCLMGQSLGCSLRE</sequence>
<gene>
    <name evidence="11 12" type="primary">psd</name>
    <name evidence="12" type="ORF">C834K_0955</name>
</gene>
<dbReference type="NCBIfam" id="TIGR00163">
    <property type="entry name" value="PS_decarb"/>
    <property type="match status" value="1"/>
</dbReference>
<comment type="function">
    <text evidence="11">Catalyzes the formation of phosphatidylethanolamine (PtdEtn) from phosphatidylserine (PtdSer).</text>
</comment>
<dbReference type="OrthoDB" id="9802030at2"/>
<dbReference type="GO" id="GO:0006646">
    <property type="term" value="P:phosphatidylethanolamine biosynthetic process"/>
    <property type="evidence" value="ECO:0007669"/>
    <property type="project" value="UniProtKB-UniRule"/>
</dbReference>
<feature type="modified residue" description="Pyruvic acid (Ser); by autocatalysis" evidence="11">
    <location>
        <position position="258"/>
    </location>
</feature>
<dbReference type="GO" id="GO:0004609">
    <property type="term" value="F:phosphatidylserine decarboxylase activity"/>
    <property type="evidence" value="ECO:0007669"/>
    <property type="project" value="UniProtKB-UniRule"/>
</dbReference>
<dbReference type="EMBL" id="LS992154">
    <property type="protein sequence ID" value="SYX09386.1"/>
    <property type="molecule type" value="Genomic_DNA"/>
</dbReference>
<evidence type="ECO:0000256" key="9">
    <source>
        <dbReference type="ARBA" id="ARBA00023264"/>
    </source>
</evidence>
<proteinExistence type="inferred from homology"/>
<organism evidence="12 13">
    <name type="scientific">Chlamydia poikilotherma</name>
    <dbReference type="NCBI Taxonomy" id="1967783"/>
    <lineage>
        <taxon>Bacteria</taxon>
        <taxon>Pseudomonadati</taxon>
        <taxon>Chlamydiota</taxon>
        <taxon>Chlamydiia</taxon>
        <taxon>Chlamydiales</taxon>
        <taxon>Chlamydiaceae</taxon>
        <taxon>Chlamydia/Chlamydophila group</taxon>
        <taxon>Chlamydia</taxon>
    </lineage>
</organism>
<evidence type="ECO:0000256" key="10">
    <source>
        <dbReference type="ARBA" id="ARBA00023317"/>
    </source>
</evidence>
<dbReference type="InterPro" id="IPR003817">
    <property type="entry name" value="PS_Dcarbxylase"/>
</dbReference>
<evidence type="ECO:0000256" key="3">
    <source>
        <dbReference type="ARBA" id="ARBA00022793"/>
    </source>
</evidence>
<feature type="active site" description="Charge relay system; for autoendoproteolytic cleavage activity" evidence="11">
    <location>
        <position position="258"/>
    </location>
</feature>
<dbReference type="Proteomes" id="UP000258476">
    <property type="component" value="Chromosome"/>
</dbReference>
<dbReference type="InterPro" id="IPR033177">
    <property type="entry name" value="PSD-B"/>
</dbReference>
<keyword evidence="2 11" id="KW-0444">Lipid biosynthesis</keyword>
<dbReference type="HAMAP" id="MF_00663">
    <property type="entry name" value="PS_decarb_PSD_B_type2"/>
    <property type="match status" value="1"/>
</dbReference>
<comment type="cofactor">
    <cofactor evidence="11">
        <name>pyruvate</name>
        <dbReference type="ChEBI" id="CHEBI:15361"/>
    </cofactor>
    <text evidence="11">Binds 1 pyruvoyl group covalently per subunit.</text>
</comment>
<evidence type="ECO:0000313" key="12">
    <source>
        <dbReference type="EMBL" id="SYX09386.1"/>
    </source>
</evidence>
<keyword evidence="11" id="KW-1003">Cell membrane</keyword>
<evidence type="ECO:0000256" key="6">
    <source>
        <dbReference type="ARBA" id="ARBA00023145"/>
    </source>
</evidence>
<evidence type="ECO:0000256" key="8">
    <source>
        <dbReference type="ARBA" id="ARBA00023239"/>
    </source>
</evidence>
<feature type="site" description="Cleavage (non-hydrolytic); by autocatalysis" evidence="11">
    <location>
        <begin position="257"/>
        <end position="258"/>
    </location>
</feature>
<evidence type="ECO:0000256" key="7">
    <source>
        <dbReference type="ARBA" id="ARBA00023209"/>
    </source>
</evidence>
<dbReference type="AlphaFoldDB" id="A0A3B0PX24"/>
<comment type="pathway">
    <text evidence="1">Lipid metabolism.</text>
</comment>
<evidence type="ECO:0000256" key="5">
    <source>
        <dbReference type="ARBA" id="ARBA00023136"/>
    </source>
</evidence>
<protein>
    <recommendedName>
        <fullName evidence="11">Phosphatidylserine decarboxylase proenzyme</fullName>
        <ecNumber evidence="11">4.1.1.65</ecNumber>
    </recommendedName>
    <component>
        <recommendedName>
            <fullName evidence="11">Phosphatidylserine decarboxylase alpha chain</fullName>
        </recommendedName>
    </component>
    <component>
        <recommendedName>
            <fullName evidence="11">Phosphatidylserine decarboxylase beta chain</fullName>
        </recommendedName>
    </component>
</protein>
<dbReference type="PANTHER" id="PTHR10067">
    <property type="entry name" value="PHOSPHATIDYLSERINE DECARBOXYLASE"/>
    <property type="match status" value="1"/>
</dbReference>
<keyword evidence="10 11" id="KW-0670">Pyruvate</keyword>
<keyword evidence="6 11" id="KW-0865">Zymogen</keyword>
<dbReference type="KEGG" id="chla:C834K_0955"/>
<accession>A0A3B0PX24</accession>
<evidence type="ECO:0000256" key="2">
    <source>
        <dbReference type="ARBA" id="ARBA00022516"/>
    </source>
</evidence>
<keyword evidence="13" id="KW-1185">Reference proteome</keyword>
<feature type="chain" id="PRO_5023552975" description="Phosphatidylserine decarboxylase alpha chain" evidence="11">
    <location>
        <begin position="258"/>
        <end position="299"/>
    </location>
</feature>
<comment type="similarity">
    <text evidence="11">Belongs to the phosphatidylserine decarboxylase family. PSD-B subfamily. Prokaryotic type II sub-subfamily.</text>
</comment>
<dbReference type="RefSeq" id="WP_117274664.1">
    <property type="nucleotide sequence ID" value="NZ_LS992154.1"/>
</dbReference>